<feature type="domain" description="F-box" evidence="1">
    <location>
        <begin position="8"/>
        <end position="55"/>
    </location>
</feature>
<dbReference type="Pfam" id="PF12937">
    <property type="entry name" value="F-box-like"/>
    <property type="match status" value="1"/>
</dbReference>
<dbReference type="Gene3D" id="1.20.1280.50">
    <property type="match status" value="1"/>
</dbReference>
<organism evidence="3 4">
    <name type="scientific">Trichonephila clavata</name>
    <name type="common">Joro spider</name>
    <name type="synonym">Nephila clavata</name>
    <dbReference type="NCBI Taxonomy" id="2740835"/>
    <lineage>
        <taxon>Eukaryota</taxon>
        <taxon>Metazoa</taxon>
        <taxon>Ecdysozoa</taxon>
        <taxon>Arthropoda</taxon>
        <taxon>Chelicerata</taxon>
        <taxon>Arachnida</taxon>
        <taxon>Araneae</taxon>
        <taxon>Araneomorphae</taxon>
        <taxon>Entelegynae</taxon>
        <taxon>Araneoidea</taxon>
        <taxon>Nephilidae</taxon>
        <taxon>Trichonephila</taxon>
    </lineage>
</organism>
<dbReference type="InterPro" id="IPR036047">
    <property type="entry name" value="F-box-like_dom_sf"/>
</dbReference>
<dbReference type="Pfam" id="PF13369">
    <property type="entry name" value="Transglut_core2"/>
    <property type="match status" value="1"/>
</dbReference>
<feature type="domain" description="Protein SirB1 N-terminal" evidence="2">
    <location>
        <begin position="236"/>
        <end position="354"/>
    </location>
</feature>
<evidence type="ECO:0000313" key="4">
    <source>
        <dbReference type="Proteomes" id="UP000887116"/>
    </source>
</evidence>
<protein>
    <submittedName>
        <fullName evidence="3">F-box only protein 21</fullName>
    </submittedName>
</protein>
<name>A0A8X6IXR9_TRICU</name>
<accession>A0A8X6IXR9</accession>
<evidence type="ECO:0000259" key="2">
    <source>
        <dbReference type="Pfam" id="PF13369"/>
    </source>
</evidence>
<keyword evidence="4" id="KW-1185">Reference proteome</keyword>
<evidence type="ECO:0000313" key="3">
    <source>
        <dbReference type="EMBL" id="GFR03188.1"/>
    </source>
</evidence>
<proteinExistence type="predicted"/>
<reference evidence="3" key="1">
    <citation type="submission" date="2020-07" db="EMBL/GenBank/DDBJ databases">
        <title>Multicomponent nature underlies the extraordinary mechanical properties of spider dragline silk.</title>
        <authorList>
            <person name="Kono N."/>
            <person name="Nakamura H."/>
            <person name="Mori M."/>
            <person name="Yoshida Y."/>
            <person name="Ohtoshi R."/>
            <person name="Malay A.D."/>
            <person name="Moran D.A.P."/>
            <person name="Tomita M."/>
            <person name="Numata K."/>
            <person name="Arakawa K."/>
        </authorList>
    </citation>
    <scope>NUCLEOTIDE SEQUENCE</scope>
</reference>
<sequence>MDHNYVHLDQLPSEIIERILFCDALSYVDICRLNCVSQNFNIVGKSNKLWRSKFLQIYPLSASLYDSNNIDWRYELQVRHNCRISILKKLQEMYIEFYYTDHVSNDQFSNFTNVCVDHPLSVQIIIDELWRIMSDSDRYQSLTLKYYARRALKYMRHTYLEHIWQDFLSKDESHISLLKGACLLSQWCQPTDLHCTNSISENINAIVKMAVEEVKRICPNHPLLKQKLPVMVNENCETLQNSVWDPHHCKIILRAINEVIFNKLKFCGSTDIFTCPENNYIDKVLASRSGIPLTLCIVYETVASQLGVSCLPISYPGHFLLKWLERPNFPGIDAYTFIDVCNKGAFKLVNDLIDLTPGHDDSSGSWIQVVPPLKIFTTMCWNLVEIARQHDVDGRELQNLCNVLELLAVLTPADIDHKLLLARVYMHLCINMTRVISLLQEITEQDPLYTGIVSYMYRSAITALETQRVKAEVQKIKYQLRNQIFNVKFAVGMIMKHKK</sequence>
<dbReference type="InterPro" id="IPR001810">
    <property type="entry name" value="F-box_dom"/>
</dbReference>
<comment type="caution">
    <text evidence="3">The sequence shown here is derived from an EMBL/GenBank/DDBJ whole genome shotgun (WGS) entry which is preliminary data.</text>
</comment>
<dbReference type="OrthoDB" id="28868at2759"/>
<dbReference type="InterPro" id="IPR032698">
    <property type="entry name" value="SirB1_N"/>
</dbReference>
<dbReference type="AlphaFoldDB" id="A0A8X6IXR9"/>
<dbReference type="EMBL" id="BMAO01035347">
    <property type="protein sequence ID" value="GFR03188.1"/>
    <property type="molecule type" value="Genomic_DNA"/>
</dbReference>
<dbReference type="PANTHER" id="PTHR31350:SF21">
    <property type="entry name" value="F-BOX ONLY PROTEIN 21"/>
    <property type="match status" value="1"/>
</dbReference>
<gene>
    <name evidence="3" type="primary">FBXO21</name>
    <name evidence="3" type="ORF">TNCT_340811</name>
</gene>
<evidence type="ECO:0000259" key="1">
    <source>
        <dbReference type="Pfam" id="PF12937"/>
    </source>
</evidence>
<dbReference type="Proteomes" id="UP000887116">
    <property type="component" value="Unassembled WGS sequence"/>
</dbReference>
<dbReference type="SUPFAM" id="SSF81383">
    <property type="entry name" value="F-box domain"/>
    <property type="match status" value="1"/>
</dbReference>
<dbReference type="PANTHER" id="PTHR31350">
    <property type="entry name" value="SI:DKEY-261L7.2"/>
    <property type="match status" value="1"/>
</dbReference>